<evidence type="ECO:0000313" key="5">
    <source>
        <dbReference type="Proteomes" id="UP000695022"/>
    </source>
</evidence>
<dbReference type="PROSITE" id="PS50850">
    <property type="entry name" value="MFS"/>
    <property type="match status" value="1"/>
</dbReference>
<evidence type="ECO:0000259" key="4">
    <source>
        <dbReference type="PROSITE" id="PS50850"/>
    </source>
</evidence>
<proteinExistence type="predicted"/>
<organism evidence="5 6">
    <name type="scientific">Priapulus caudatus</name>
    <name type="common">Priapulid worm</name>
    <dbReference type="NCBI Taxonomy" id="37621"/>
    <lineage>
        <taxon>Eukaryota</taxon>
        <taxon>Metazoa</taxon>
        <taxon>Ecdysozoa</taxon>
        <taxon>Scalidophora</taxon>
        <taxon>Priapulida</taxon>
        <taxon>Priapulimorpha</taxon>
        <taxon>Priapulimorphida</taxon>
        <taxon>Priapulidae</taxon>
        <taxon>Priapulus</taxon>
    </lineage>
</organism>
<keyword evidence="5" id="KW-1185">Reference proteome</keyword>
<feature type="transmembrane region" description="Helical" evidence="3">
    <location>
        <begin position="330"/>
        <end position="352"/>
    </location>
</feature>
<reference evidence="6" key="1">
    <citation type="submission" date="2025-08" db="UniProtKB">
        <authorList>
            <consortium name="RefSeq"/>
        </authorList>
    </citation>
    <scope>IDENTIFICATION</scope>
</reference>
<comment type="subcellular location">
    <subcellularLocation>
        <location evidence="1">Membrane</location>
        <topology evidence="1">Multi-pass membrane protein</topology>
    </subcellularLocation>
</comment>
<evidence type="ECO:0000256" key="1">
    <source>
        <dbReference type="ARBA" id="ARBA00004141"/>
    </source>
</evidence>
<evidence type="ECO:0000313" key="6">
    <source>
        <dbReference type="RefSeq" id="XP_014673971.1"/>
    </source>
</evidence>
<sequence length="458" mass="50297">MSMLYIPSVVCVAFYFEKRRALATGLAVCGSGVGTFLLAPLYQHLTQIYGWRGAMLLQAGVVLNSAVFGTLIRPLRESSPPLRGAAEARENLPDGRDAEEVEDLLRRGGSEEVSGVLNAADAEEVRDALHSRDGVEVQGLLYDRAAKEVEWSVRACDGEEDLLHTRDDVKRVELTARTEESSKMFIQPDEVLAYRDDSLRSFHDAETLNIELKLFDGDRSSVSKSRDKRDVECPRSSDGRTTDRTWMSYPDISIQLKATPSQKCRSLRSLSAREFPPGADTDDYSLTSGSLLEIPALLVRGNAPHDGGTVARASNDSVGTRARNLLDYPLSIFDVSLLTNAIFLLFTASNVLTNVGYNVPYVYLPHVAVERGYAPAEGARLLSIVGIVNTVARVAVGLLSDRLSCVRRLWLYSTFLVFCGAAAVGTVFCYSYASLCVVAGLYGLFFGRYRIGGRTYRD</sequence>
<feature type="domain" description="Major facilitator superfamily (MFS) profile" evidence="4">
    <location>
        <begin position="342"/>
        <end position="458"/>
    </location>
</feature>
<keyword evidence="3" id="KW-0812">Transmembrane</keyword>
<name>A0ABM1EP50_PRICU</name>
<dbReference type="PANTHER" id="PTHR11360">
    <property type="entry name" value="MONOCARBOXYLATE TRANSPORTER"/>
    <property type="match status" value="1"/>
</dbReference>
<gene>
    <name evidence="6" type="primary">LOC106814186</name>
</gene>
<feature type="region of interest" description="Disordered" evidence="2">
    <location>
        <begin position="220"/>
        <end position="244"/>
    </location>
</feature>
<feature type="compositionally biased region" description="Basic and acidic residues" evidence="2">
    <location>
        <begin position="220"/>
        <end position="243"/>
    </location>
</feature>
<dbReference type="InterPro" id="IPR011701">
    <property type="entry name" value="MFS"/>
</dbReference>
<feature type="transmembrane region" description="Helical" evidence="3">
    <location>
        <begin position="48"/>
        <end position="72"/>
    </location>
</feature>
<keyword evidence="3" id="KW-0472">Membrane</keyword>
<dbReference type="Pfam" id="PF07690">
    <property type="entry name" value="MFS_1"/>
    <property type="match status" value="1"/>
</dbReference>
<accession>A0ABM1EP50</accession>
<dbReference type="Proteomes" id="UP000695022">
    <property type="component" value="Unplaced"/>
</dbReference>
<dbReference type="GeneID" id="106814186"/>
<dbReference type="SUPFAM" id="SSF103473">
    <property type="entry name" value="MFS general substrate transporter"/>
    <property type="match status" value="1"/>
</dbReference>
<dbReference type="InterPro" id="IPR050327">
    <property type="entry name" value="Proton-linked_MCT"/>
</dbReference>
<dbReference type="Gene3D" id="1.20.1250.20">
    <property type="entry name" value="MFS general substrate transporter like domains"/>
    <property type="match status" value="2"/>
</dbReference>
<feature type="transmembrane region" description="Helical" evidence="3">
    <location>
        <begin position="381"/>
        <end position="400"/>
    </location>
</feature>
<keyword evidence="3" id="KW-1133">Transmembrane helix</keyword>
<feature type="transmembrane region" description="Helical" evidence="3">
    <location>
        <begin position="21"/>
        <end position="42"/>
    </location>
</feature>
<feature type="transmembrane region" description="Helical" evidence="3">
    <location>
        <begin position="409"/>
        <end position="426"/>
    </location>
</feature>
<evidence type="ECO:0000256" key="2">
    <source>
        <dbReference type="SAM" id="MobiDB-lite"/>
    </source>
</evidence>
<feature type="transmembrane region" description="Helical" evidence="3">
    <location>
        <begin position="432"/>
        <end position="451"/>
    </location>
</feature>
<protein>
    <submittedName>
        <fullName evidence="6">Uncharacterized protein LOC106814186</fullName>
    </submittedName>
</protein>
<dbReference type="PANTHER" id="PTHR11360:SF284">
    <property type="entry name" value="EG:103B4.3 PROTEIN-RELATED"/>
    <property type="match status" value="1"/>
</dbReference>
<evidence type="ECO:0000256" key="3">
    <source>
        <dbReference type="SAM" id="Phobius"/>
    </source>
</evidence>
<dbReference type="InterPro" id="IPR020846">
    <property type="entry name" value="MFS_dom"/>
</dbReference>
<dbReference type="RefSeq" id="XP_014673971.1">
    <property type="nucleotide sequence ID" value="XM_014818485.1"/>
</dbReference>
<dbReference type="InterPro" id="IPR036259">
    <property type="entry name" value="MFS_trans_sf"/>
</dbReference>